<sequence>MRSSYRAGEGDQQPHQEATSEGKTEFIAGRPLPAIPFPPMRVAIPAFPPPFGPHASPPPPFIPPVMTLIPNFSYIKHDQPYWTPPIRDDTYGVVRTNNTILLLLSQVRGGGSIFSHDNPTDLDECSLIAVLQSAERPVRTPRSHSSFTPSIIDD</sequence>
<feature type="region of interest" description="Disordered" evidence="1">
    <location>
        <begin position="1"/>
        <end position="25"/>
    </location>
</feature>
<evidence type="ECO:0000313" key="3">
    <source>
        <dbReference type="Proteomes" id="UP001212997"/>
    </source>
</evidence>
<dbReference type="AlphaFoldDB" id="A0AAD5UVY3"/>
<proteinExistence type="predicted"/>
<dbReference type="Proteomes" id="UP001212997">
    <property type="component" value="Unassembled WGS sequence"/>
</dbReference>
<protein>
    <submittedName>
        <fullName evidence="2">Uncharacterized protein</fullName>
    </submittedName>
</protein>
<feature type="compositionally biased region" description="Basic and acidic residues" evidence="1">
    <location>
        <begin position="8"/>
        <end position="24"/>
    </location>
</feature>
<reference evidence="2" key="1">
    <citation type="submission" date="2022-07" db="EMBL/GenBank/DDBJ databases">
        <title>Genome Sequence of Physisporinus lineatus.</title>
        <authorList>
            <person name="Buettner E."/>
        </authorList>
    </citation>
    <scope>NUCLEOTIDE SEQUENCE</scope>
    <source>
        <strain evidence="2">VT162</strain>
    </source>
</reference>
<evidence type="ECO:0000256" key="1">
    <source>
        <dbReference type="SAM" id="MobiDB-lite"/>
    </source>
</evidence>
<evidence type="ECO:0000313" key="2">
    <source>
        <dbReference type="EMBL" id="KAJ3476062.1"/>
    </source>
</evidence>
<gene>
    <name evidence="2" type="ORF">NLI96_g11421</name>
</gene>
<name>A0AAD5UVY3_9APHY</name>
<dbReference type="EMBL" id="JANAWD010000758">
    <property type="protein sequence ID" value="KAJ3476062.1"/>
    <property type="molecule type" value="Genomic_DNA"/>
</dbReference>
<keyword evidence="3" id="KW-1185">Reference proteome</keyword>
<organism evidence="2 3">
    <name type="scientific">Meripilus lineatus</name>
    <dbReference type="NCBI Taxonomy" id="2056292"/>
    <lineage>
        <taxon>Eukaryota</taxon>
        <taxon>Fungi</taxon>
        <taxon>Dikarya</taxon>
        <taxon>Basidiomycota</taxon>
        <taxon>Agaricomycotina</taxon>
        <taxon>Agaricomycetes</taxon>
        <taxon>Polyporales</taxon>
        <taxon>Meripilaceae</taxon>
        <taxon>Meripilus</taxon>
    </lineage>
</organism>
<comment type="caution">
    <text evidence="2">The sequence shown here is derived from an EMBL/GenBank/DDBJ whole genome shotgun (WGS) entry which is preliminary data.</text>
</comment>
<accession>A0AAD5UVY3</accession>